<dbReference type="SUPFAM" id="SSF88659">
    <property type="entry name" value="Sigma3 and sigma4 domains of RNA polymerase sigma factors"/>
    <property type="match status" value="1"/>
</dbReference>
<organism evidence="1 2">
    <name type="scientific">Pricia antarctica</name>
    <dbReference type="NCBI Taxonomy" id="641691"/>
    <lineage>
        <taxon>Bacteria</taxon>
        <taxon>Pseudomonadati</taxon>
        <taxon>Bacteroidota</taxon>
        <taxon>Flavobacteriia</taxon>
        <taxon>Flavobacteriales</taxon>
        <taxon>Flavobacteriaceae</taxon>
        <taxon>Pricia</taxon>
    </lineage>
</organism>
<dbReference type="InterPro" id="IPR013325">
    <property type="entry name" value="RNA_pol_sigma_r2"/>
</dbReference>
<evidence type="ECO:0008006" key="3">
    <source>
        <dbReference type="Google" id="ProtNLM"/>
    </source>
</evidence>
<dbReference type="GO" id="GO:0003700">
    <property type="term" value="F:DNA-binding transcription factor activity"/>
    <property type="evidence" value="ECO:0007669"/>
    <property type="project" value="InterPro"/>
</dbReference>
<name>A0A1G7D4H2_9FLAO</name>
<protein>
    <recommendedName>
        <fullName evidence="3">RNA polymerase sigma factor, sigma-70 family</fullName>
    </recommendedName>
</protein>
<dbReference type="STRING" id="641691.SAMN05421636_105151"/>
<accession>A0A1G7D4H2</accession>
<dbReference type="SUPFAM" id="SSF88946">
    <property type="entry name" value="Sigma2 domain of RNA polymerase sigma factors"/>
    <property type="match status" value="1"/>
</dbReference>
<sequence length="267" mass="31790">MPPIKLKSITMNNKIVYKTRKEFHIFVASTYPDLKEIKDFGDKKAFNELLLKDLPQVRRYITKRLNTALSKGNLPRGKYRPDDFIDQLFIEVYDHFDEVGNKADFYPWLFKKADELLDDTIIDEEFDAVFFENIDDFSRPEWNEMEEKFSTDGDGDLVMLEELDDISYPKNDYMLNHVFVEDDKKEIIDKLDKELGEKNIRRHADMVLHYLPLPMRTVFELATQYHFDVEEIAKIRNQSIQEIRELLENARKSLETSFLNRHFADNT</sequence>
<dbReference type="GO" id="GO:0006352">
    <property type="term" value="P:DNA-templated transcription initiation"/>
    <property type="evidence" value="ECO:0007669"/>
    <property type="project" value="InterPro"/>
</dbReference>
<dbReference type="Proteomes" id="UP000199109">
    <property type="component" value="Unassembled WGS sequence"/>
</dbReference>
<keyword evidence="2" id="KW-1185">Reference proteome</keyword>
<gene>
    <name evidence="1" type="ORF">SAMN05421636_105151</name>
</gene>
<reference evidence="1 2" key="1">
    <citation type="submission" date="2016-10" db="EMBL/GenBank/DDBJ databases">
        <authorList>
            <person name="de Groot N.N."/>
        </authorList>
    </citation>
    <scope>NUCLEOTIDE SEQUENCE [LARGE SCALE GENOMIC DNA]</scope>
    <source>
        <strain evidence="1 2">DSM 23421</strain>
    </source>
</reference>
<evidence type="ECO:0000313" key="2">
    <source>
        <dbReference type="Proteomes" id="UP000199109"/>
    </source>
</evidence>
<evidence type="ECO:0000313" key="1">
    <source>
        <dbReference type="EMBL" id="SDE45920.1"/>
    </source>
</evidence>
<proteinExistence type="predicted"/>
<dbReference type="EMBL" id="FNAO01000005">
    <property type="protein sequence ID" value="SDE45920.1"/>
    <property type="molecule type" value="Genomic_DNA"/>
</dbReference>
<dbReference type="AlphaFoldDB" id="A0A1G7D4H2"/>
<dbReference type="InterPro" id="IPR013324">
    <property type="entry name" value="RNA_pol_sigma_r3/r4-like"/>
</dbReference>